<dbReference type="RefSeq" id="WP_131755309.1">
    <property type="nucleotide sequence ID" value="NZ_CAACUY010000004.1"/>
</dbReference>
<dbReference type="EMBL" id="JBHTGP010000006">
    <property type="protein sequence ID" value="MFD0685894.1"/>
    <property type="molecule type" value="Genomic_DNA"/>
</dbReference>
<gene>
    <name evidence="1" type="ORF">ACFQZM_15420</name>
</gene>
<comment type="caution">
    <text evidence="1">The sequence shown here is derived from an EMBL/GenBank/DDBJ whole genome shotgun (WGS) entry which is preliminary data.</text>
</comment>
<reference evidence="2" key="1">
    <citation type="journal article" date="2019" name="Int. J. Syst. Evol. Microbiol.">
        <title>The Global Catalogue of Microorganisms (GCM) 10K type strain sequencing project: providing services to taxonomists for standard genome sequencing and annotation.</title>
        <authorList>
            <consortium name="The Broad Institute Genomics Platform"/>
            <consortium name="The Broad Institute Genome Sequencing Center for Infectious Disease"/>
            <person name="Wu L."/>
            <person name="Ma J."/>
        </authorList>
    </citation>
    <scope>NUCLEOTIDE SEQUENCE [LARGE SCALE GENOMIC DNA]</scope>
    <source>
        <strain evidence="2">JCM 9371</strain>
    </source>
</reference>
<sequence>MRPRDRVRGAEVPGRLLRFEPADWPGDWSASLEAWKGARLAFVAEHGDRTELGDAVDVLADVVAVKRGATGPRPFRERFGTWP</sequence>
<name>A0ABW2XJZ9_9ACTN</name>
<dbReference type="Proteomes" id="UP001597063">
    <property type="component" value="Unassembled WGS sequence"/>
</dbReference>
<evidence type="ECO:0000313" key="2">
    <source>
        <dbReference type="Proteomes" id="UP001597063"/>
    </source>
</evidence>
<organism evidence="1 2">
    <name type="scientific">Actinomadura fibrosa</name>
    <dbReference type="NCBI Taxonomy" id="111802"/>
    <lineage>
        <taxon>Bacteria</taxon>
        <taxon>Bacillati</taxon>
        <taxon>Actinomycetota</taxon>
        <taxon>Actinomycetes</taxon>
        <taxon>Streptosporangiales</taxon>
        <taxon>Thermomonosporaceae</taxon>
        <taxon>Actinomadura</taxon>
    </lineage>
</organism>
<keyword evidence="2" id="KW-1185">Reference proteome</keyword>
<evidence type="ECO:0000313" key="1">
    <source>
        <dbReference type="EMBL" id="MFD0685894.1"/>
    </source>
</evidence>
<proteinExistence type="predicted"/>
<accession>A0ABW2XJZ9</accession>
<protein>
    <submittedName>
        <fullName evidence="1">Uncharacterized protein</fullName>
    </submittedName>
</protein>